<dbReference type="InterPro" id="IPR005467">
    <property type="entry name" value="His_kinase_dom"/>
</dbReference>
<feature type="domain" description="Histidine kinase" evidence="10">
    <location>
        <begin position="723"/>
        <end position="968"/>
    </location>
</feature>
<dbReference type="EC" id="2.7.13.3" evidence="3"/>
<evidence type="ECO:0000259" key="13">
    <source>
        <dbReference type="PROSITE" id="PS50113"/>
    </source>
</evidence>
<dbReference type="SMART" id="SM00091">
    <property type="entry name" value="PAS"/>
    <property type="match status" value="4"/>
</dbReference>
<dbReference type="Pfam" id="PF08448">
    <property type="entry name" value="PAS_4"/>
    <property type="match status" value="2"/>
</dbReference>
<feature type="coiled-coil region" evidence="9">
    <location>
        <begin position="128"/>
        <end position="162"/>
    </location>
</feature>
<dbReference type="Pfam" id="PF00072">
    <property type="entry name" value="Response_reg"/>
    <property type="match status" value="2"/>
</dbReference>
<gene>
    <name evidence="14" type="ORF">C7B82_17335</name>
</gene>
<feature type="modified residue" description="4-aspartylphosphate" evidence="8">
    <location>
        <position position="58"/>
    </location>
</feature>
<keyword evidence="9" id="KW-0175">Coiled coil</keyword>
<dbReference type="RefSeq" id="WP_106257531.1">
    <property type="nucleotide sequence ID" value="NZ_CAWNSW010000129.1"/>
</dbReference>
<dbReference type="SUPFAM" id="SSF47384">
    <property type="entry name" value="Homodimeric domain of signal transducing histidine kinase"/>
    <property type="match status" value="1"/>
</dbReference>
<evidence type="ECO:0000256" key="9">
    <source>
        <dbReference type="SAM" id="Coils"/>
    </source>
</evidence>
<dbReference type="SUPFAM" id="SSF55785">
    <property type="entry name" value="PYP-like sensor domain (PAS domain)"/>
    <property type="match status" value="4"/>
</dbReference>
<dbReference type="Proteomes" id="UP000239576">
    <property type="component" value="Unassembled WGS sequence"/>
</dbReference>
<dbReference type="SMART" id="SM00448">
    <property type="entry name" value="REC"/>
    <property type="match status" value="2"/>
</dbReference>
<feature type="domain" description="PAS" evidence="12">
    <location>
        <begin position="444"/>
        <end position="514"/>
    </location>
</feature>
<dbReference type="InterPro" id="IPR001789">
    <property type="entry name" value="Sig_transdc_resp-reg_receiver"/>
</dbReference>
<dbReference type="InterPro" id="IPR035965">
    <property type="entry name" value="PAS-like_dom_sf"/>
</dbReference>
<dbReference type="PANTHER" id="PTHR45339:SF5">
    <property type="entry name" value="HISTIDINE KINASE"/>
    <property type="match status" value="1"/>
</dbReference>
<dbReference type="InterPro" id="IPR003661">
    <property type="entry name" value="HisK_dim/P_dom"/>
</dbReference>
<feature type="domain" description="Response regulatory" evidence="11">
    <location>
        <begin position="996"/>
        <end position="1118"/>
    </location>
</feature>
<name>A0A2T1E3C6_9CYAN</name>
<dbReference type="PRINTS" id="PR00344">
    <property type="entry name" value="BCTRLSENSOR"/>
</dbReference>
<dbReference type="CDD" id="cd17546">
    <property type="entry name" value="REC_hyHK_CKI1_RcsC-like"/>
    <property type="match status" value="1"/>
</dbReference>
<dbReference type="InterPro" id="IPR001610">
    <property type="entry name" value="PAC"/>
</dbReference>
<feature type="domain" description="PAS" evidence="12">
    <location>
        <begin position="571"/>
        <end position="644"/>
    </location>
</feature>
<dbReference type="InterPro" id="IPR011006">
    <property type="entry name" value="CheY-like_superfamily"/>
</dbReference>
<dbReference type="Gene3D" id="3.30.450.20">
    <property type="entry name" value="PAS domain"/>
    <property type="match status" value="4"/>
</dbReference>
<dbReference type="SUPFAM" id="SSF55874">
    <property type="entry name" value="ATPase domain of HSP90 chaperone/DNA topoisomerase II/histidine kinase"/>
    <property type="match status" value="1"/>
</dbReference>
<reference evidence="15" key="1">
    <citation type="submission" date="2018-02" db="EMBL/GenBank/DDBJ databases">
        <authorList>
            <person name="Moore K."/>
            <person name="Momper L."/>
        </authorList>
    </citation>
    <scope>NUCLEOTIDE SEQUENCE [LARGE SCALE GENOMIC DNA]</scope>
    <source>
        <strain evidence="15">ULC18</strain>
    </source>
</reference>
<feature type="coiled-coil region" evidence="9">
    <location>
        <begin position="682"/>
        <end position="709"/>
    </location>
</feature>
<dbReference type="Gene3D" id="3.30.565.10">
    <property type="entry name" value="Histidine kinase-like ATPase, C-terminal domain"/>
    <property type="match status" value="1"/>
</dbReference>
<feature type="domain" description="Response regulatory" evidence="11">
    <location>
        <begin position="6"/>
        <end position="125"/>
    </location>
</feature>
<dbReference type="InterPro" id="IPR004358">
    <property type="entry name" value="Sig_transdc_His_kin-like_C"/>
</dbReference>
<organism evidence="14 15">
    <name type="scientific">Stenomitos frigidus ULC18</name>
    <dbReference type="NCBI Taxonomy" id="2107698"/>
    <lineage>
        <taxon>Bacteria</taxon>
        <taxon>Bacillati</taxon>
        <taxon>Cyanobacteriota</taxon>
        <taxon>Cyanophyceae</taxon>
        <taxon>Leptolyngbyales</taxon>
        <taxon>Leptolyngbyaceae</taxon>
        <taxon>Stenomitos</taxon>
    </lineage>
</organism>
<dbReference type="Pfam" id="PF08447">
    <property type="entry name" value="PAS_3"/>
    <property type="match status" value="2"/>
</dbReference>
<evidence type="ECO:0000256" key="8">
    <source>
        <dbReference type="PROSITE-ProRule" id="PRU00169"/>
    </source>
</evidence>
<dbReference type="SMART" id="SM00086">
    <property type="entry name" value="PAC"/>
    <property type="match status" value="4"/>
</dbReference>
<dbReference type="PROSITE" id="PS50113">
    <property type="entry name" value="PAC"/>
    <property type="match status" value="4"/>
</dbReference>
<dbReference type="PANTHER" id="PTHR45339">
    <property type="entry name" value="HYBRID SIGNAL TRANSDUCTION HISTIDINE KINASE J"/>
    <property type="match status" value="1"/>
</dbReference>
<dbReference type="SMART" id="SM00387">
    <property type="entry name" value="HATPase_c"/>
    <property type="match status" value="1"/>
</dbReference>
<dbReference type="PROSITE" id="PS50109">
    <property type="entry name" value="HIS_KIN"/>
    <property type="match status" value="1"/>
</dbReference>
<dbReference type="PROSITE" id="PS50110">
    <property type="entry name" value="RESPONSE_REGULATORY"/>
    <property type="match status" value="2"/>
</dbReference>
<evidence type="ECO:0000313" key="14">
    <source>
        <dbReference type="EMBL" id="PSB27230.1"/>
    </source>
</evidence>
<dbReference type="FunFam" id="3.30.565.10:FF:000010">
    <property type="entry name" value="Sensor histidine kinase RcsC"/>
    <property type="match status" value="1"/>
</dbReference>
<evidence type="ECO:0000256" key="2">
    <source>
        <dbReference type="ARBA" id="ARBA00006402"/>
    </source>
</evidence>
<comment type="catalytic activity">
    <reaction evidence="1">
        <text>ATP + protein L-histidine = ADP + protein N-phospho-L-histidine.</text>
        <dbReference type="EC" id="2.7.13.3"/>
    </reaction>
</comment>
<dbReference type="InterPro" id="IPR000700">
    <property type="entry name" value="PAS-assoc_C"/>
</dbReference>
<reference evidence="14 15" key="2">
    <citation type="submission" date="2018-03" db="EMBL/GenBank/DDBJ databases">
        <title>The ancient ancestry and fast evolution of plastids.</title>
        <authorList>
            <person name="Moore K.R."/>
            <person name="Magnabosco C."/>
            <person name="Momper L."/>
            <person name="Gold D.A."/>
            <person name="Bosak T."/>
            <person name="Fournier G.P."/>
        </authorList>
    </citation>
    <scope>NUCLEOTIDE SEQUENCE [LARGE SCALE GENOMIC DNA]</scope>
    <source>
        <strain evidence="14 15">ULC18</strain>
    </source>
</reference>
<feature type="modified residue" description="4-aspartylphosphate" evidence="8">
    <location>
        <position position="1045"/>
    </location>
</feature>
<dbReference type="NCBIfam" id="TIGR00229">
    <property type="entry name" value="sensory_box"/>
    <property type="match status" value="4"/>
</dbReference>
<evidence type="ECO:0000256" key="1">
    <source>
        <dbReference type="ARBA" id="ARBA00000085"/>
    </source>
</evidence>
<feature type="domain" description="PAC" evidence="13">
    <location>
        <begin position="391"/>
        <end position="443"/>
    </location>
</feature>
<dbReference type="CDD" id="cd00130">
    <property type="entry name" value="PAS"/>
    <property type="match status" value="4"/>
</dbReference>
<dbReference type="InterPro" id="IPR013655">
    <property type="entry name" value="PAS_fold_3"/>
</dbReference>
<evidence type="ECO:0000313" key="15">
    <source>
        <dbReference type="Proteomes" id="UP000239576"/>
    </source>
</evidence>
<dbReference type="Gene3D" id="3.40.50.2300">
    <property type="match status" value="2"/>
</dbReference>
<feature type="domain" description="PAC" evidence="13">
    <location>
        <begin position="263"/>
        <end position="317"/>
    </location>
</feature>
<dbReference type="CDD" id="cd00156">
    <property type="entry name" value="REC"/>
    <property type="match status" value="1"/>
</dbReference>
<dbReference type="CDD" id="cd16922">
    <property type="entry name" value="HATPase_EvgS-ArcB-TorS-like"/>
    <property type="match status" value="1"/>
</dbReference>
<dbReference type="Gene3D" id="1.10.287.130">
    <property type="match status" value="1"/>
</dbReference>
<dbReference type="InterPro" id="IPR013656">
    <property type="entry name" value="PAS_4"/>
</dbReference>
<sequence length="1226" mass="138147">MDDRLTILLIDDSTEDRAMYRRFLERDVHFTYDILEVASAEEGLESCERDDPDLVLLDYRLPNRDGLEFLAALTLRLGQLRLPIVMLTGQGNEVVAVQAIKLGISDYLVKGSLTQDSLCRTVRSVMTQHRLQQQLEQQQQQQQELHQRLQQLNAELDAKVQERTVALQASERQFRKIAAESQQIADALRRSQFLYASLVEALPMCLFRKDWNDRFTFVNKAFLDLVHLPLEACLGKTTRDLNPPDLAEKYLADDRHVLQTGETLDLIEMVEDPETGVRRYVQTVKAPVRNEAGEIVEIQCIFWDITDRKQAEDALRQSEARYRAMIEDQTELITRALPDGTLTFVNAAYCRANHQTADVLIGQNLLANVHPEDREVVAHLLTALTPEQPIQTSDERLESPDGSIRWYQWTDRALFDDEGTLVEIQSVARDVTDRKQAEDALRSSEARFRTIFDHAAVGIAQVTLAGRYFNVNQAMCALLGYTKTEFKSLTFQAVTHPDDLALDLKQHQRLIAGDIPAFSMEKRLLHKNGQVLWTTLTVSLIHDQHGKPQYCIGIIEDITNRKLAEMALQESEERFREIASTVSQMFFVRSRDPDRYIYVSSAYEKIWGRSRDELLQKPWIWMEAVHPDDRAHVQASVASQMQGQSVQREYRIVRPDGAVRWVSAAVSAIRDAAGKPVRFIGLAEDISDRKQAELELQQAKEVAVREALRSAEANRAKSTFLSNMSHELRTPLNAILGFSQLMVCDPDLNLEQQENLAIINRSGEHLLAIINDILNMSKIEAGHVTLNVVEFDLFCLLDNLEEMFWLKANSKGLQLVCDRAPDLPQLVQTDEHKLRQVLINLVGNAIKFTSAGSVVLSVKCHQEPNARSLNAMGIRASAAGQTAPPCPLASSLHLCFEVKDTGSGIDPDEQESLFEPFVQSRNSKIYPEGTGLGLPISQQFVRLMGGELTASGALDQGSTFAFKIPVGLAEGLPAARPSSVRSQGRLILAPDQPTYRILLVEDHWSNRQLLLSLIKPLGFEVQEAINGQEAVSLWEDWQPHLIWMDIRMPVMDGYEATRRIRSSERLRANGQPHATKIIALTANAFEEELTHVLAAGCDDFVGKPLQATLILAKMAEHLGVHYVHADNEPRSANYASEAQAVALANPMAAPVPLNAAALQQMPLEWLLQIHRATTQLDFQRSLTLIEQIPSEHNAIAQALREKVNRFAFDQIRQLVQDATDHYIKHF</sequence>
<dbReference type="InterPro" id="IPR003594">
    <property type="entry name" value="HATPase_dom"/>
</dbReference>
<evidence type="ECO:0000259" key="10">
    <source>
        <dbReference type="PROSITE" id="PS50109"/>
    </source>
</evidence>
<proteinExistence type="inferred from homology"/>
<feature type="domain" description="PAC" evidence="13">
    <location>
        <begin position="518"/>
        <end position="570"/>
    </location>
</feature>
<dbReference type="GO" id="GO:0000155">
    <property type="term" value="F:phosphorelay sensor kinase activity"/>
    <property type="evidence" value="ECO:0007669"/>
    <property type="project" value="InterPro"/>
</dbReference>
<evidence type="ECO:0000256" key="5">
    <source>
        <dbReference type="ARBA" id="ARBA00022777"/>
    </source>
</evidence>
<comment type="caution">
    <text evidence="14">The sequence shown here is derived from an EMBL/GenBank/DDBJ whole genome shotgun (WGS) entry which is preliminary data.</text>
</comment>
<dbReference type="InterPro" id="IPR036890">
    <property type="entry name" value="HATPase_C_sf"/>
</dbReference>
<keyword evidence="5" id="KW-0418">Kinase</keyword>
<accession>A0A2T1E3C6</accession>
<feature type="domain" description="PAC" evidence="13">
    <location>
        <begin position="646"/>
        <end position="698"/>
    </location>
</feature>
<dbReference type="OrthoDB" id="502671at2"/>
<dbReference type="InterPro" id="IPR036097">
    <property type="entry name" value="HisK_dim/P_sf"/>
</dbReference>
<evidence type="ECO:0000256" key="4">
    <source>
        <dbReference type="ARBA" id="ARBA00022553"/>
    </source>
</evidence>
<dbReference type="SUPFAM" id="SSF52172">
    <property type="entry name" value="CheY-like"/>
    <property type="match status" value="2"/>
</dbReference>
<dbReference type="AlphaFoldDB" id="A0A2T1E3C6"/>
<keyword evidence="15" id="KW-1185">Reference proteome</keyword>
<evidence type="ECO:0000259" key="11">
    <source>
        <dbReference type="PROSITE" id="PS50110"/>
    </source>
</evidence>
<keyword evidence="4 8" id="KW-0597">Phosphoprotein</keyword>
<dbReference type="Pfam" id="PF00512">
    <property type="entry name" value="HisKA"/>
    <property type="match status" value="1"/>
</dbReference>
<dbReference type="EMBL" id="PVWK01000097">
    <property type="protein sequence ID" value="PSB27230.1"/>
    <property type="molecule type" value="Genomic_DNA"/>
</dbReference>
<keyword evidence="5" id="KW-0808">Transferase</keyword>
<protein>
    <recommendedName>
        <fullName evidence="7">Circadian input-output histidine kinase CikA</fullName>
        <ecNumber evidence="3">2.7.13.3</ecNumber>
    </recommendedName>
</protein>
<dbReference type="CDD" id="cd00082">
    <property type="entry name" value="HisKA"/>
    <property type="match status" value="1"/>
</dbReference>
<keyword evidence="6" id="KW-0902">Two-component regulatory system</keyword>
<dbReference type="SMART" id="SM00388">
    <property type="entry name" value="HisKA"/>
    <property type="match status" value="1"/>
</dbReference>
<dbReference type="Pfam" id="PF02518">
    <property type="entry name" value="HATPase_c"/>
    <property type="match status" value="1"/>
</dbReference>
<dbReference type="InterPro" id="IPR000014">
    <property type="entry name" value="PAS"/>
</dbReference>
<evidence type="ECO:0000259" key="12">
    <source>
        <dbReference type="PROSITE" id="PS50112"/>
    </source>
</evidence>
<evidence type="ECO:0000256" key="7">
    <source>
        <dbReference type="ARBA" id="ARBA00074306"/>
    </source>
</evidence>
<evidence type="ECO:0000256" key="6">
    <source>
        <dbReference type="ARBA" id="ARBA00023012"/>
    </source>
</evidence>
<feature type="domain" description="PAS" evidence="12">
    <location>
        <begin position="318"/>
        <end position="388"/>
    </location>
</feature>
<evidence type="ECO:0000256" key="3">
    <source>
        <dbReference type="ARBA" id="ARBA00012438"/>
    </source>
</evidence>
<comment type="similarity">
    <text evidence="2">In the N-terminal section; belongs to the phytochrome family.</text>
</comment>
<dbReference type="PROSITE" id="PS50112">
    <property type="entry name" value="PAS"/>
    <property type="match status" value="3"/>
</dbReference>